<name>X1L6R9_9ZZZZ</name>
<organism evidence="1">
    <name type="scientific">marine sediment metagenome</name>
    <dbReference type="NCBI Taxonomy" id="412755"/>
    <lineage>
        <taxon>unclassified sequences</taxon>
        <taxon>metagenomes</taxon>
        <taxon>ecological metagenomes</taxon>
    </lineage>
</organism>
<dbReference type="AlphaFoldDB" id="X1L6R9"/>
<protein>
    <submittedName>
        <fullName evidence="1">Uncharacterized protein</fullName>
    </submittedName>
</protein>
<feature type="non-terminal residue" evidence="1">
    <location>
        <position position="1"/>
    </location>
</feature>
<comment type="caution">
    <text evidence="1">The sequence shown here is derived from an EMBL/GenBank/DDBJ whole genome shotgun (WGS) entry which is preliminary data.</text>
</comment>
<dbReference type="EMBL" id="BARV01007942">
    <property type="protein sequence ID" value="GAI14698.1"/>
    <property type="molecule type" value="Genomic_DNA"/>
</dbReference>
<evidence type="ECO:0000313" key="1">
    <source>
        <dbReference type="EMBL" id="GAI14698.1"/>
    </source>
</evidence>
<proteinExistence type="predicted"/>
<accession>X1L6R9</accession>
<reference evidence="1" key="1">
    <citation type="journal article" date="2014" name="Front. Microbiol.">
        <title>High frequency of phylogenetically diverse reductive dehalogenase-homologous genes in deep subseafloor sedimentary metagenomes.</title>
        <authorList>
            <person name="Kawai M."/>
            <person name="Futagami T."/>
            <person name="Toyoda A."/>
            <person name="Takaki Y."/>
            <person name="Nishi S."/>
            <person name="Hori S."/>
            <person name="Arai W."/>
            <person name="Tsubouchi T."/>
            <person name="Morono Y."/>
            <person name="Uchiyama I."/>
            <person name="Ito T."/>
            <person name="Fujiyama A."/>
            <person name="Inagaki F."/>
            <person name="Takami H."/>
        </authorList>
    </citation>
    <scope>NUCLEOTIDE SEQUENCE</scope>
    <source>
        <strain evidence="1">Expedition CK06-06</strain>
    </source>
</reference>
<sequence>QQKNQDFLYKTIEEITPEGKKVSILNDQDVYRVVSYLLTHTATLKDKKYMHPFVYLGNISDRNGKSKQEQELDENGFYENGDDIYIRNSTKEERKIKKACCKWCKRHGTEGKLWYALPNLVSFLKAYEIQVPPGFDQWRDLIPLVKKLEAPSYHVLHVLEYLMVKKGEPPPVDHEDYLVE</sequence>
<gene>
    <name evidence="1" type="ORF">S06H3_16086</name>
</gene>